<dbReference type="eggNOG" id="arCOG06347">
    <property type="taxonomic scope" value="Archaea"/>
</dbReference>
<protein>
    <submittedName>
        <fullName evidence="2">Uncharacterized protein</fullName>
    </submittedName>
</protein>
<dbReference type="GeneID" id="25393380"/>
<dbReference type="Proteomes" id="UP000001975">
    <property type="component" value="Chromosome"/>
</dbReference>
<evidence type="ECO:0000256" key="1">
    <source>
        <dbReference type="SAM" id="Phobius"/>
    </source>
</evidence>
<feature type="transmembrane region" description="Helical" evidence="1">
    <location>
        <begin position="98"/>
        <end position="114"/>
    </location>
</feature>
<keyword evidence="1" id="KW-0812">Transmembrane</keyword>
<organism evidence="2 3">
    <name type="scientific">Haloquadratum walsbyi (strain DSM 16790 / HBSQ001)</name>
    <dbReference type="NCBI Taxonomy" id="362976"/>
    <lineage>
        <taxon>Archaea</taxon>
        <taxon>Methanobacteriati</taxon>
        <taxon>Methanobacteriota</taxon>
        <taxon>Stenosarchaea group</taxon>
        <taxon>Halobacteria</taxon>
        <taxon>Halobacteriales</taxon>
        <taxon>Haloferacaceae</taxon>
        <taxon>Haloquadratum</taxon>
    </lineage>
</organism>
<accession>Q18ID4</accession>
<gene>
    <name evidence="2" type="ordered locus">HQ_2111A</name>
</gene>
<keyword evidence="1" id="KW-0472">Membrane</keyword>
<name>Q18ID4_HALWD</name>
<feature type="transmembrane region" description="Helical" evidence="1">
    <location>
        <begin position="120"/>
        <end position="142"/>
    </location>
</feature>
<proteinExistence type="predicted"/>
<dbReference type="HOGENOM" id="CLU_1811401_0_0_2"/>
<dbReference type="RefSeq" id="WP_011571377.1">
    <property type="nucleotide sequence ID" value="NC_008212.1"/>
</dbReference>
<evidence type="ECO:0000313" key="2">
    <source>
        <dbReference type="EMBL" id="CAJ52238.1"/>
    </source>
</evidence>
<evidence type="ECO:0000313" key="3">
    <source>
        <dbReference type="Proteomes" id="UP000001975"/>
    </source>
</evidence>
<sequence>MQVGEFYEYVGTDYPTGIYRAVGVKQQDSRERITLLRVSNDQHMRKHTGEIIHISDSEIDTFTQTVEPNKERFRVVKSKARAMPYVALTIFRRLRTNTFLSALSLGSVVAGFGADSANLALISTVLILLGSVGIFMSVSNWYNHG</sequence>
<reference evidence="2 3" key="1">
    <citation type="journal article" date="2006" name="BMC Genomics">
        <title>The genome of the square archaeon Haloquadratum walsbyi: life at the limits of water activity.</title>
        <authorList>
            <person name="Bolhuis H.H."/>
            <person name="Palm P.P."/>
            <person name="Wende A.W."/>
            <person name="Falb M.M."/>
            <person name="Rampp M.M."/>
            <person name="Rodriguez-Valera F.F."/>
            <person name="Pfeiffer F.F."/>
            <person name="Oesterhelt D.D."/>
        </authorList>
    </citation>
    <scope>NUCLEOTIDE SEQUENCE [LARGE SCALE GENOMIC DNA]</scope>
    <source>
        <strain evidence="3">DSM 16790 / HBSQ001</strain>
    </source>
</reference>
<dbReference type="EMBL" id="AM180088">
    <property type="protein sequence ID" value="CAJ52238.1"/>
    <property type="molecule type" value="Genomic_DNA"/>
</dbReference>
<dbReference type="AlphaFoldDB" id="Q18ID4"/>
<keyword evidence="3" id="KW-1185">Reference proteome</keyword>
<dbReference type="KEGG" id="hwa:HQ_2111A"/>
<keyword evidence="1" id="KW-1133">Transmembrane helix</keyword>